<evidence type="ECO:0000313" key="4">
    <source>
        <dbReference type="Proteomes" id="UP000238479"/>
    </source>
</evidence>
<feature type="compositionally biased region" description="Acidic residues" evidence="1">
    <location>
        <begin position="148"/>
        <end position="159"/>
    </location>
</feature>
<dbReference type="InterPro" id="IPR029466">
    <property type="entry name" value="NAM-associated_C"/>
</dbReference>
<dbReference type="Proteomes" id="UP000238479">
    <property type="component" value="Chromosome 6"/>
</dbReference>
<feature type="compositionally biased region" description="Basic and acidic residues" evidence="1">
    <location>
        <begin position="239"/>
        <end position="253"/>
    </location>
</feature>
<feature type="domain" description="Myb-like" evidence="2">
    <location>
        <begin position="7"/>
        <end position="70"/>
    </location>
</feature>
<dbReference type="PANTHER" id="PTHR45125">
    <property type="entry name" value="F21J9.4-RELATED"/>
    <property type="match status" value="1"/>
</dbReference>
<feature type="region of interest" description="Disordered" evidence="1">
    <location>
        <begin position="221"/>
        <end position="287"/>
    </location>
</feature>
<name>A0A2P6PZQ0_ROSCH</name>
<keyword evidence="4" id="KW-1185">Reference proteome</keyword>
<keyword evidence="3" id="KW-0808">Transferase</keyword>
<evidence type="ECO:0000313" key="3">
    <source>
        <dbReference type="EMBL" id="PRQ27417.1"/>
    </source>
</evidence>
<feature type="compositionally biased region" description="Polar residues" evidence="1">
    <location>
        <begin position="271"/>
        <end position="287"/>
    </location>
</feature>
<dbReference type="GO" id="GO:0004364">
    <property type="term" value="F:glutathione transferase activity"/>
    <property type="evidence" value="ECO:0007669"/>
    <property type="project" value="UniProtKB-EC"/>
</dbReference>
<comment type="caution">
    <text evidence="3">The sequence shown here is derived from an EMBL/GenBank/DDBJ whole genome shotgun (WGS) entry which is preliminary data.</text>
</comment>
<feature type="compositionally biased region" description="Polar residues" evidence="1">
    <location>
        <begin position="254"/>
        <end position="264"/>
    </location>
</feature>
<dbReference type="PANTHER" id="PTHR45125:SF3">
    <property type="entry name" value="NO-APICAL-MERISTEM-ASSOCIATED CARBOXY-TERMINAL DOMAIN PROTEIN"/>
    <property type="match status" value="1"/>
</dbReference>
<evidence type="ECO:0000256" key="1">
    <source>
        <dbReference type="SAM" id="MobiDB-lite"/>
    </source>
</evidence>
<reference evidence="3 4" key="1">
    <citation type="journal article" date="2018" name="Nat. Genet.">
        <title>The Rosa genome provides new insights in the design of modern roses.</title>
        <authorList>
            <person name="Bendahmane M."/>
        </authorList>
    </citation>
    <scope>NUCLEOTIDE SEQUENCE [LARGE SCALE GENOMIC DNA]</scope>
    <source>
        <strain evidence="4">cv. Old Blush</strain>
    </source>
</reference>
<feature type="region of interest" description="Disordered" evidence="1">
    <location>
        <begin position="140"/>
        <end position="188"/>
    </location>
</feature>
<dbReference type="EMBL" id="PDCK01000044">
    <property type="protein sequence ID" value="PRQ27417.1"/>
    <property type="molecule type" value="Genomic_DNA"/>
</dbReference>
<dbReference type="InterPro" id="IPR001005">
    <property type="entry name" value="SANT/Myb"/>
</dbReference>
<evidence type="ECO:0000259" key="2">
    <source>
        <dbReference type="PROSITE" id="PS50090"/>
    </source>
</evidence>
<dbReference type="Gramene" id="PRQ27417">
    <property type="protein sequence ID" value="PRQ27417"/>
    <property type="gene ID" value="RchiOBHm_Chr6g0305091"/>
</dbReference>
<protein>
    <submittedName>
        <fullName evidence="3">Putative glutathione transferase transcription factor MYB family</fullName>
        <ecNumber evidence="3">2.5.1.18</ecNumber>
    </submittedName>
</protein>
<dbReference type="PROSITE" id="PS50090">
    <property type="entry name" value="MYB_LIKE"/>
    <property type="match status" value="1"/>
</dbReference>
<gene>
    <name evidence="3" type="ORF">RchiOBHm_Chr6g0305091</name>
</gene>
<sequence>MAPRGDSWRHNEEVILCQAWITVGGDGCVGKDQKSDLLWSRVAEEYNAHKPAGCMDRTHSSCHARWKKISPACMKWRQALNKVEHFQRRSGENMEDELMNVKSTYYDSEGCDFLFDHCWQYLKNTEKFGKTPSMDNTYFSVPNHVNLDDDGTPTTEDELPSSRKARPQGQKAQKLAKKKSNKQDADGLRVQMQKCYEQTEREYQQRQRQFEEGQLIEQRAEDARTMQVDPSIFTPRKRSYWERKQQQIIDKEAQTSSIPEQSQDPTPPEGDNTSLTTYDPLGQTSWM</sequence>
<dbReference type="OMA" id="QTEREYQ"/>
<dbReference type="AlphaFoldDB" id="A0A2P6PZQ0"/>
<dbReference type="EC" id="2.5.1.18" evidence="3"/>
<dbReference type="STRING" id="74649.A0A2P6PZQ0"/>
<accession>A0A2P6PZQ0</accession>
<proteinExistence type="predicted"/>
<dbReference type="Pfam" id="PF14303">
    <property type="entry name" value="NAM-associated"/>
    <property type="match status" value="1"/>
</dbReference>
<organism evidence="3 4">
    <name type="scientific">Rosa chinensis</name>
    <name type="common">China rose</name>
    <dbReference type="NCBI Taxonomy" id="74649"/>
    <lineage>
        <taxon>Eukaryota</taxon>
        <taxon>Viridiplantae</taxon>
        <taxon>Streptophyta</taxon>
        <taxon>Embryophyta</taxon>
        <taxon>Tracheophyta</taxon>
        <taxon>Spermatophyta</taxon>
        <taxon>Magnoliopsida</taxon>
        <taxon>eudicotyledons</taxon>
        <taxon>Gunneridae</taxon>
        <taxon>Pentapetalae</taxon>
        <taxon>rosids</taxon>
        <taxon>fabids</taxon>
        <taxon>Rosales</taxon>
        <taxon>Rosaceae</taxon>
        <taxon>Rosoideae</taxon>
        <taxon>Rosoideae incertae sedis</taxon>
        <taxon>Rosa</taxon>
    </lineage>
</organism>